<protein>
    <recommendedName>
        <fullName evidence="1">Fanconi Anaemia group E protein C-terminal domain-containing protein</fullName>
    </recommendedName>
</protein>
<accession>A0AAV9AJX6</accession>
<keyword evidence="3" id="KW-1185">Reference proteome</keyword>
<feature type="domain" description="Fanconi Anaemia group E protein C-terminal" evidence="1">
    <location>
        <begin position="161"/>
        <end position="367"/>
    </location>
</feature>
<proteinExistence type="predicted"/>
<dbReference type="PANTHER" id="PTHR32094">
    <property type="entry name" value="FANCONI ANEMIA GROUP E PROTEIN"/>
    <property type="match status" value="1"/>
</dbReference>
<dbReference type="Gene3D" id="1.25.40.480">
    <property type="match status" value="1"/>
</dbReference>
<reference evidence="2" key="1">
    <citation type="journal article" date="2023" name="Nat. Commun.">
        <title>Diploid and tetraploid genomes of Acorus and the evolution of monocots.</title>
        <authorList>
            <person name="Ma L."/>
            <person name="Liu K.W."/>
            <person name="Li Z."/>
            <person name="Hsiao Y.Y."/>
            <person name="Qi Y."/>
            <person name="Fu T."/>
            <person name="Tang G.D."/>
            <person name="Zhang D."/>
            <person name="Sun W.H."/>
            <person name="Liu D.K."/>
            <person name="Li Y."/>
            <person name="Chen G.Z."/>
            <person name="Liu X.D."/>
            <person name="Liao X.Y."/>
            <person name="Jiang Y.T."/>
            <person name="Yu X."/>
            <person name="Hao Y."/>
            <person name="Huang J."/>
            <person name="Zhao X.W."/>
            <person name="Ke S."/>
            <person name="Chen Y.Y."/>
            <person name="Wu W.L."/>
            <person name="Hsu J.L."/>
            <person name="Lin Y.F."/>
            <person name="Huang M.D."/>
            <person name="Li C.Y."/>
            <person name="Huang L."/>
            <person name="Wang Z.W."/>
            <person name="Zhao X."/>
            <person name="Zhong W.Y."/>
            <person name="Peng D.H."/>
            <person name="Ahmad S."/>
            <person name="Lan S."/>
            <person name="Zhang J.S."/>
            <person name="Tsai W.C."/>
            <person name="Van de Peer Y."/>
            <person name="Liu Z.J."/>
        </authorList>
    </citation>
    <scope>NUCLEOTIDE SEQUENCE</scope>
    <source>
        <strain evidence="2">SCP</strain>
    </source>
</reference>
<dbReference type="InterPro" id="IPR039685">
    <property type="entry name" value="FANCE"/>
</dbReference>
<dbReference type="GO" id="GO:0036297">
    <property type="term" value="P:interstrand cross-link repair"/>
    <property type="evidence" value="ECO:0007669"/>
    <property type="project" value="InterPro"/>
</dbReference>
<comment type="caution">
    <text evidence="2">The sequence shown here is derived from an EMBL/GenBank/DDBJ whole genome shotgun (WGS) entry which is preliminary data.</text>
</comment>
<name>A0AAV9AJX6_ACOGR</name>
<dbReference type="AlphaFoldDB" id="A0AAV9AJX6"/>
<evidence type="ECO:0000259" key="1">
    <source>
        <dbReference type="Pfam" id="PF11510"/>
    </source>
</evidence>
<evidence type="ECO:0000313" key="2">
    <source>
        <dbReference type="EMBL" id="KAK1264453.1"/>
    </source>
</evidence>
<dbReference type="InterPro" id="IPR021025">
    <property type="entry name" value="Fanconi_anaemia_gr_E_prot_C"/>
</dbReference>
<organism evidence="2 3">
    <name type="scientific">Acorus gramineus</name>
    <name type="common">Dwarf sweet flag</name>
    <dbReference type="NCBI Taxonomy" id="55184"/>
    <lineage>
        <taxon>Eukaryota</taxon>
        <taxon>Viridiplantae</taxon>
        <taxon>Streptophyta</taxon>
        <taxon>Embryophyta</taxon>
        <taxon>Tracheophyta</taxon>
        <taxon>Spermatophyta</taxon>
        <taxon>Magnoliopsida</taxon>
        <taxon>Liliopsida</taxon>
        <taxon>Acoraceae</taxon>
        <taxon>Acorus</taxon>
    </lineage>
</organism>
<dbReference type="EMBL" id="JAUJYN010000008">
    <property type="protein sequence ID" value="KAK1264453.1"/>
    <property type="molecule type" value="Genomic_DNA"/>
</dbReference>
<evidence type="ECO:0000313" key="3">
    <source>
        <dbReference type="Proteomes" id="UP001179952"/>
    </source>
</evidence>
<dbReference type="GO" id="GO:0043240">
    <property type="term" value="C:Fanconi anaemia nuclear complex"/>
    <property type="evidence" value="ECO:0007669"/>
    <property type="project" value="InterPro"/>
</dbReference>
<dbReference type="PANTHER" id="PTHR32094:SF5">
    <property type="entry name" value="FANCONI ANEMIA GROUP E PROTEIN"/>
    <property type="match status" value="1"/>
</dbReference>
<reference evidence="2" key="2">
    <citation type="submission" date="2023-06" db="EMBL/GenBank/DDBJ databases">
        <authorList>
            <person name="Ma L."/>
            <person name="Liu K.-W."/>
            <person name="Li Z."/>
            <person name="Hsiao Y.-Y."/>
            <person name="Qi Y."/>
            <person name="Fu T."/>
            <person name="Tang G."/>
            <person name="Zhang D."/>
            <person name="Sun W.-H."/>
            <person name="Liu D.-K."/>
            <person name="Li Y."/>
            <person name="Chen G.-Z."/>
            <person name="Liu X.-D."/>
            <person name="Liao X.-Y."/>
            <person name="Jiang Y.-T."/>
            <person name="Yu X."/>
            <person name="Hao Y."/>
            <person name="Huang J."/>
            <person name="Zhao X.-W."/>
            <person name="Ke S."/>
            <person name="Chen Y.-Y."/>
            <person name="Wu W.-L."/>
            <person name="Hsu J.-L."/>
            <person name="Lin Y.-F."/>
            <person name="Huang M.-D."/>
            <person name="Li C.-Y."/>
            <person name="Huang L."/>
            <person name="Wang Z.-W."/>
            <person name="Zhao X."/>
            <person name="Zhong W.-Y."/>
            <person name="Peng D.-H."/>
            <person name="Ahmad S."/>
            <person name="Lan S."/>
            <person name="Zhang J.-S."/>
            <person name="Tsai W.-C."/>
            <person name="Van De Peer Y."/>
            <person name="Liu Z.-J."/>
        </authorList>
    </citation>
    <scope>NUCLEOTIDE SEQUENCE</scope>
    <source>
        <strain evidence="2">SCP</strain>
        <tissue evidence="2">Leaves</tissue>
    </source>
</reference>
<gene>
    <name evidence="2" type="ORF">QJS04_geneDACA010495</name>
</gene>
<dbReference type="Proteomes" id="UP001179952">
    <property type="component" value="Unassembled WGS sequence"/>
</dbReference>
<sequence>MDCWTSLLNIFLKSPCPEREASLWFQTQPTTNHSSFLSHLSQPTSLSSYHHNPNNPNTPKTITIRFCHRRLRCLAIHILNRTGLDFWVNRAAHDLLESISTSASSTPQELDQSVKQFDALPQWLRIATPPFLPWLPLSGDPLDVLDLVEVWEADDEIASVLLSRLSDLNVECAAWPTRVLCSVVLPKLLVLERPASRVLATAVIDYCKMYRVAAVDGLLFPLLHRKGGINNPLCDLIARIIKECAHVAHVSAFCQELLCIKRSVFSCLPRHRDLILDELVWNEHLCVFFQHVLNLGVRLTPDSVDCVVSRIDRLSSELPWSVKFGNFLLCLVTKCAAALLKKHKVLLMRAAERTDTFVTKSIISKLNGLRP</sequence>
<dbReference type="Pfam" id="PF11510">
    <property type="entry name" value="FA_FANCE"/>
    <property type="match status" value="1"/>
</dbReference>